<accession>A0A9P9BMI6</accession>
<dbReference type="GeneID" id="70191112"/>
<organism evidence="1 2">
    <name type="scientific">Microdochium trichocladiopsis</name>
    <dbReference type="NCBI Taxonomy" id="1682393"/>
    <lineage>
        <taxon>Eukaryota</taxon>
        <taxon>Fungi</taxon>
        <taxon>Dikarya</taxon>
        <taxon>Ascomycota</taxon>
        <taxon>Pezizomycotina</taxon>
        <taxon>Sordariomycetes</taxon>
        <taxon>Xylariomycetidae</taxon>
        <taxon>Xylariales</taxon>
        <taxon>Microdochiaceae</taxon>
        <taxon>Microdochium</taxon>
    </lineage>
</organism>
<evidence type="ECO:0000313" key="2">
    <source>
        <dbReference type="Proteomes" id="UP000756346"/>
    </source>
</evidence>
<proteinExistence type="predicted"/>
<keyword evidence="2" id="KW-1185">Reference proteome</keyword>
<gene>
    <name evidence="1" type="ORF">B0I36DRAFT_397042</name>
</gene>
<dbReference type="AlphaFoldDB" id="A0A9P9BMI6"/>
<name>A0A9P9BMI6_9PEZI</name>
<dbReference type="OrthoDB" id="5174837at2759"/>
<dbReference type="Proteomes" id="UP000756346">
    <property type="component" value="Unassembled WGS sequence"/>
</dbReference>
<dbReference type="EMBL" id="JAGTJQ010000012">
    <property type="protein sequence ID" value="KAH7016480.1"/>
    <property type="molecule type" value="Genomic_DNA"/>
</dbReference>
<reference evidence="1" key="1">
    <citation type="journal article" date="2021" name="Nat. Commun.">
        <title>Genetic determinants of endophytism in the Arabidopsis root mycobiome.</title>
        <authorList>
            <person name="Mesny F."/>
            <person name="Miyauchi S."/>
            <person name="Thiergart T."/>
            <person name="Pickel B."/>
            <person name="Atanasova L."/>
            <person name="Karlsson M."/>
            <person name="Huettel B."/>
            <person name="Barry K.W."/>
            <person name="Haridas S."/>
            <person name="Chen C."/>
            <person name="Bauer D."/>
            <person name="Andreopoulos W."/>
            <person name="Pangilinan J."/>
            <person name="LaButti K."/>
            <person name="Riley R."/>
            <person name="Lipzen A."/>
            <person name="Clum A."/>
            <person name="Drula E."/>
            <person name="Henrissat B."/>
            <person name="Kohler A."/>
            <person name="Grigoriev I.V."/>
            <person name="Martin F.M."/>
            <person name="Hacquard S."/>
        </authorList>
    </citation>
    <scope>NUCLEOTIDE SEQUENCE</scope>
    <source>
        <strain evidence="1">MPI-CAGE-CH-0230</strain>
    </source>
</reference>
<protein>
    <submittedName>
        <fullName evidence="1">Uncharacterized protein</fullName>
    </submittedName>
</protein>
<dbReference type="RefSeq" id="XP_046006104.1">
    <property type="nucleotide sequence ID" value="XM_046161566.1"/>
</dbReference>
<evidence type="ECO:0000313" key="1">
    <source>
        <dbReference type="EMBL" id="KAH7016480.1"/>
    </source>
</evidence>
<sequence>MPAAASAWGCRSRHGAPVDAEAVVVVIVSPTMQGSNPVREDMGVIDMGRGQHRACKRCHSVGGQVLTSNRITPHRHRAAKSPSKSRALCCTNMMEQDPPQRFIFHREGGLKGLYGNRERLDSGELIPEEDFIGDVKTIYVVIDPPRGPIHYPSALKVDVIQYKSRPGDPEYRNCTRKNGATFEHYIGSYTIADPGALARHNIPEYQEGLERLVEYIYGCNWKTGSAFITGEETLGIEPVPEDAQKLAGKRPCPRTVTVEMDFEEDSRLRILADLFCKFWASLLEDRRLVAVLLKYIIALALRCTAETVLEDRMRRAYENNQEMKPQPEWVDPIERSTRTIIFNAGPKTIPKTITRAEAIAAVGEYAVTEIETWADNGRKEQDQSKQHDQAFFPITFPKEIWGAPDS</sequence>
<comment type="caution">
    <text evidence="1">The sequence shown here is derived from an EMBL/GenBank/DDBJ whole genome shotgun (WGS) entry which is preliminary data.</text>
</comment>